<dbReference type="EMBL" id="JANUHC010000004">
    <property type="protein sequence ID" value="MCS0630264.1"/>
    <property type="molecule type" value="Genomic_DNA"/>
</dbReference>
<dbReference type="InterPro" id="IPR053143">
    <property type="entry name" value="Arylsulfate_ST"/>
</dbReference>
<dbReference type="RefSeq" id="WP_259449379.1">
    <property type="nucleotide sequence ID" value="NZ_CP119520.1"/>
</dbReference>
<feature type="signal peptide" evidence="1">
    <location>
        <begin position="1"/>
        <end position="40"/>
    </location>
</feature>
<dbReference type="PANTHER" id="PTHR35340">
    <property type="entry name" value="PQQ ENZYME REPEAT PROTEIN-RELATED"/>
    <property type="match status" value="1"/>
</dbReference>
<keyword evidence="1" id="KW-0732">Signal</keyword>
<proteinExistence type="predicted"/>
<reference evidence="2" key="1">
    <citation type="submission" date="2022-08" db="EMBL/GenBank/DDBJ databases">
        <title>Reclassification of Massilia species as members of the genera Telluria, Duganella, Pseudoduganella, Mokoshia gen. nov. and Zemynaea gen. nov. using orthogonal and non-orthogonal genome-based approaches.</title>
        <authorList>
            <person name="Bowman J.P."/>
        </authorList>
    </citation>
    <scope>NUCLEOTIDE SEQUENCE</scope>
    <source>
        <strain evidence="2">LMG 11547</strain>
    </source>
</reference>
<dbReference type="InterPro" id="IPR011047">
    <property type="entry name" value="Quinoprotein_ADH-like_sf"/>
</dbReference>
<keyword evidence="3" id="KW-1185">Reference proteome</keyword>
<name>A0ABT2BYQ4_9BURK</name>
<gene>
    <name evidence="2" type="ORF">NX786_13045</name>
</gene>
<evidence type="ECO:0000256" key="1">
    <source>
        <dbReference type="SAM" id="SignalP"/>
    </source>
</evidence>
<sequence>MTATATRRQARLHQRQQQARRLQTCALLALCMLPMAAAFAAPSVFPTGVTRYEPQKAWNGYVLFSGQDKKTHLIDMNGNEVHQWAQEGFPPVLVDPAKVGGARGRVLLQLAQLPGVQTAGNGLGNTAIGELDWDGKVVWRWGAAAQTAYGGADTNTNAAPGGAAKQHHDWERLANGNTLVLANLVHEVKGFEAAQVLDDVLYEVDPQGKIVWRWTASDHLEEFGFSKAALDQLRTAAPREGAKAVDYLHTNSARALGPNKWFDQGDARFAPDNVIISSRQANIVAIIDKKTGKVVWRLGPDFAPTGGKLPRPVDQLIGQHDPHLIAPGLPGAGNLIVFDNQGEAGYPIVSPGIFPHSRVLEIDPVKKEIVWEYTAVNSNQTQWSFYSAFISSARRLPNGNTLVDEGMNGRVFQITPQGEIVWEYVSPFYGDSAVGGSGRTVRTNWVYRAQPVPYDWVPAGTPRSERPLDTVASTR</sequence>
<accession>A0ABT2BYQ4</accession>
<dbReference type="InterPro" id="IPR039535">
    <property type="entry name" value="ASST-like"/>
</dbReference>
<dbReference type="Proteomes" id="UP001165263">
    <property type="component" value="Unassembled WGS sequence"/>
</dbReference>
<evidence type="ECO:0000313" key="2">
    <source>
        <dbReference type="EMBL" id="MCS0630264.1"/>
    </source>
</evidence>
<evidence type="ECO:0000313" key="3">
    <source>
        <dbReference type="Proteomes" id="UP001165263"/>
    </source>
</evidence>
<protein>
    <submittedName>
        <fullName evidence="2">Arylsulfotransferase family protein</fullName>
    </submittedName>
</protein>
<dbReference type="Pfam" id="PF14269">
    <property type="entry name" value="Arylsulfotran_2"/>
    <property type="match status" value="1"/>
</dbReference>
<comment type="caution">
    <text evidence="2">The sequence shown here is derived from an EMBL/GenBank/DDBJ whole genome shotgun (WGS) entry which is preliminary data.</text>
</comment>
<dbReference type="SUPFAM" id="SSF50998">
    <property type="entry name" value="Quinoprotein alcohol dehydrogenase-like"/>
    <property type="match status" value="1"/>
</dbReference>
<dbReference type="Gene3D" id="2.130.10.10">
    <property type="entry name" value="YVTN repeat-like/Quinoprotein amine dehydrogenase"/>
    <property type="match status" value="1"/>
</dbReference>
<dbReference type="PANTHER" id="PTHR35340:SF5">
    <property type="entry name" value="ASST-DOMAIN-CONTAINING PROTEIN"/>
    <property type="match status" value="1"/>
</dbReference>
<dbReference type="InterPro" id="IPR015943">
    <property type="entry name" value="WD40/YVTN_repeat-like_dom_sf"/>
</dbReference>
<feature type="chain" id="PRO_5045524332" evidence="1">
    <location>
        <begin position="41"/>
        <end position="475"/>
    </location>
</feature>
<organism evidence="2 3">
    <name type="scientific">Telluria mixta</name>
    <dbReference type="NCBI Taxonomy" id="34071"/>
    <lineage>
        <taxon>Bacteria</taxon>
        <taxon>Pseudomonadati</taxon>
        <taxon>Pseudomonadota</taxon>
        <taxon>Betaproteobacteria</taxon>
        <taxon>Burkholderiales</taxon>
        <taxon>Oxalobacteraceae</taxon>
        <taxon>Telluria group</taxon>
        <taxon>Telluria</taxon>
    </lineage>
</organism>